<keyword evidence="1" id="KW-0472">Membrane</keyword>
<sequence>MIDLDQPPQYRTPRSGISKGGRRRALVLVVVGAFLAGGLLGGVATYVWWYQPMAASVEQADQAARSAVSVLLFAEPGVMTVHTEPRQVRIEAQVTVVNAGPEPVNVLALRVDQPGVTLRSPEKERQVAAGTAFPVDVVVEWNCVADETEALVASVSVETVDDQARKLSQVALDAAPWIESARAGCAG</sequence>
<keyword evidence="1" id="KW-0812">Transmembrane</keyword>
<accession>A0A7W7I1F1</accession>
<dbReference type="AlphaFoldDB" id="A0A7W7I1F1"/>
<name>A0A7W7I1F1_9ACTN</name>
<keyword evidence="3" id="KW-1185">Reference proteome</keyword>
<comment type="caution">
    <text evidence="2">The sequence shown here is derived from an EMBL/GenBank/DDBJ whole genome shotgun (WGS) entry which is preliminary data.</text>
</comment>
<dbReference type="RefSeq" id="WP_184995871.1">
    <property type="nucleotide sequence ID" value="NZ_BOMK01000003.1"/>
</dbReference>
<gene>
    <name evidence="2" type="ORF">BJ971_005269</name>
</gene>
<evidence type="ECO:0000313" key="2">
    <source>
        <dbReference type="EMBL" id="MBB4764713.1"/>
    </source>
</evidence>
<feature type="transmembrane region" description="Helical" evidence="1">
    <location>
        <begin position="25"/>
        <end position="49"/>
    </location>
</feature>
<evidence type="ECO:0000256" key="1">
    <source>
        <dbReference type="SAM" id="Phobius"/>
    </source>
</evidence>
<organism evidence="2 3">
    <name type="scientific">Actinoplanes digitatis</name>
    <dbReference type="NCBI Taxonomy" id="1868"/>
    <lineage>
        <taxon>Bacteria</taxon>
        <taxon>Bacillati</taxon>
        <taxon>Actinomycetota</taxon>
        <taxon>Actinomycetes</taxon>
        <taxon>Micromonosporales</taxon>
        <taxon>Micromonosporaceae</taxon>
        <taxon>Actinoplanes</taxon>
    </lineage>
</organism>
<keyword evidence="1" id="KW-1133">Transmembrane helix</keyword>
<dbReference type="Proteomes" id="UP000578112">
    <property type="component" value="Unassembled WGS sequence"/>
</dbReference>
<evidence type="ECO:0000313" key="3">
    <source>
        <dbReference type="Proteomes" id="UP000578112"/>
    </source>
</evidence>
<dbReference type="EMBL" id="JACHNH010000001">
    <property type="protein sequence ID" value="MBB4764713.1"/>
    <property type="molecule type" value="Genomic_DNA"/>
</dbReference>
<proteinExistence type="predicted"/>
<protein>
    <submittedName>
        <fullName evidence="2">Putative membrane protein</fullName>
    </submittedName>
</protein>
<reference evidence="2 3" key="1">
    <citation type="submission" date="2020-08" db="EMBL/GenBank/DDBJ databases">
        <title>Sequencing the genomes of 1000 actinobacteria strains.</title>
        <authorList>
            <person name="Klenk H.-P."/>
        </authorList>
    </citation>
    <scope>NUCLEOTIDE SEQUENCE [LARGE SCALE GENOMIC DNA]</scope>
    <source>
        <strain evidence="2 3">DSM 43149</strain>
    </source>
</reference>